<keyword evidence="1" id="KW-0862">Zinc</keyword>
<evidence type="ECO:0000256" key="2">
    <source>
        <dbReference type="SAM" id="MobiDB-lite"/>
    </source>
</evidence>
<accession>A0A3L6RJX3</accession>
<gene>
    <name evidence="4" type="ORF">C2845_PM13G10480</name>
</gene>
<feature type="compositionally biased region" description="Basic and acidic residues" evidence="2">
    <location>
        <begin position="27"/>
        <end position="59"/>
    </location>
</feature>
<keyword evidence="1" id="KW-0479">Metal-binding</keyword>
<dbReference type="GO" id="GO:0003676">
    <property type="term" value="F:nucleic acid binding"/>
    <property type="evidence" value="ECO:0007669"/>
    <property type="project" value="InterPro"/>
</dbReference>
<dbReference type="InterPro" id="IPR036875">
    <property type="entry name" value="Znf_CCHC_sf"/>
</dbReference>
<dbReference type="OrthoDB" id="2283392at2759"/>
<comment type="caution">
    <text evidence="4">The sequence shown here is derived from an EMBL/GenBank/DDBJ whole genome shotgun (WGS) entry which is preliminary data.</text>
</comment>
<evidence type="ECO:0000313" key="4">
    <source>
        <dbReference type="EMBL" id="RLN04035.1"/>
    </source>
</evidence>
<reference evidence="5" key="1">
    <citation type="journal article" date="2019" name="Nat. Commun.">
        <title>The genome of broomcorn millet.</title>
        <authorList>
            <person name="Zou C."/>
            <person name="Miki D."/>
            <person name="Li D."/>
            <person name="Tang Q."/>
            <person name="Xiao L."/>
            <person name="Rajput S."/>
            <person name="Deng P."/>
            <person name="Jia W."/>
            <person name="Huang R."/>
            <person name="Zhang M."/>
            <person name="Sun Y."/>
            <person name="Hu J."/>
            <person name="Fu X."/>
            <person name="Schnable P.S."/>
            <person name="Li F."/>
            <person name="Zhang H."/>
            <person name="Feng B."/>
            <person name="Zhu X."/>
            <person name="Liu R."/>
            <person name="Schnable J.C."/>
            <person name="Zhu J.-K."/>
            <person name="Zhang H."/>
        </authorList>
    </citation>
    <scope>NUCLEOTIDE SEQUENCE [LARGE SCALE GENOMIC DNA]</scope>
</reference>
<feature type="region of interest" description="Disordered" evidence="2">
    <location>
        <begin position="15"/>
        <end position="92"/>
    </location>
</feature>
<dbReference type="SMART" id="SM00343">
    <property type="entry name" value="ZnF_C2HC"/>
    <property type="match status" value="2"/>
</dbReference>
<sequence length="165" mass="19280">MLRCRNCRQRGHIRAQYPRKKVLGKKKSAEKARWENEHHGKKTKTEHQDWVRTFQETREASPLTPRYNLRSSPSESSKNFERGHHSCQQPKLNSNTRSALTICFTCHQPGHKFYECPEKETQMSTQAPRTTSKPAQTPHTTNRNQPLPRRPTEEDIGRTPDDMTC</sequence>
<dbReference type="SUPFAM" id="SSF57756">
    <property type="entry name" value="Retrovirus zinc finger-like domains"/>
    <property type="match status" value="1"/>
</dbReference>
<evidence type="ECO:0000256" key="1">
    <source>
        <dbReference type="PROSITE-ProRule" id="PRU00047"/>
    </source>
</evidence>
<keyword evidence="1" id="KW-0863">Zinc-finger</keyword>
<dbReference type="Proteomes" id="UP000275267">
    <property type="component" value="Unassembled WGS sequence"/>
</dbReference>
<dbReference type="EMBL" id="PQIB02000008">
    <property type="protein sequence ID" value="RLN04035.1"/>
    <property type="molecule type" value="Genomic_DNA"/>
</dbReference>
<evidence type="ECO:0000259" key="3">
    <source>
        <dbReference type="PROSITE" id="PS50158"/>
    </source>
</evidence>
<dbReference type="InterPro" id="IPR001878">
    <property type="entry name" value="Znf_CCHC"/>
</dbReference>
<evidence type="ECO:0000313" key="5">
    <source>
        <dbReference type="Proteomes" id="UP000275267"/>
    </source>
</evidence>
<feature type="compositionally biased region" description="Basic residues" evidence="2">
    <location>
        <begin position="15"/>
        <end position="26"/>
    </location>
</feature>
<feature type="compositionally biased region" description="Polar residues" evidence="2">
    <location>
        <begin position="122"/>
        <end position="145"/>
    </location>
</feature>
<dbReference type="Gene3D" id="4.10.60.10">
    <property type="entry name" value="Zinc finger, CCHC-type"/>
    <property type="match status" value="1"/>
</dbReference>
<dbReference type="GO" id="GO:0008270">
    <property type="term" value="F:zinc ion binding"/>
    <property type="evidence" value="ECO:0007669"/>
    <property type="project" value="UniProtKB-KW"/>
</dbReference>
<dbReference type="PROSITE" id="PS50158">
    <property type="entry name" value="ZF_CCHC"/>
    <property type="match status" value="1"/>
</dbReference>
<feature type="compositionally biased region" description="Basic and acidic residues" evidence="2">
    <location>
        <begin position="150"/>
        <end position="165"/>
    </location>
</feature>
<feature type="domain" description="CCHC-type" evidence="3">
    <location>
        <begin position="103"/>
        <end position="118"/>
    </location>
</feature>
<dbReference type="AlphaFoldDB" id="A0A3L6RJX3"/>
<proteinExistence type="predicted"/>
<name>A0A3L6RJX3_PANMI</name>
<feature type="region of interest" description="Disordered" evidence="2">
    <location>
        <begin position="119"/>
        <end position="165"/>
    </location>
</feature>
<protein>
    <recommendedName>
        <fullName evidence="3">CCHC-type domain-containing protein</fullName>
    </recommendedName>
</protein>
<organism evidence="4 5">
    <name type="scientific">Panicum miliaceum</name>
    <name type="common">Proso millet</name>
    <name type="synonym">Broomcorn millet</name>
    <dbReference type="NCBI Taxonomy" id="4540"/>
    <lineage>
        <taxon>Eukaryota</taxon>
        <taxon>Viridiplantae</taxon>
        <taxon>Streptophyta</taxon>
        <taxon>Embryophyta</taxon>
        <taxon>Tracheophyta</taxon>
        <taxon>Spermatophyta</taxon>
        <taxon>Magnoliopsida</taxon>
        <taxon>Liliopsida</taxon>
        <taxon>Poales</taxon>
        <taxon>Poaceae</taxon>
        <taxon>PACMAD clade</taxon>
        <taxon>Panicoideae</taxon>
        <taxon>Panicodae</taxon>
        <taxon>Paniceae</taxon>
        <taxon>Panicinae</taxon>
        <taxon>Panicum</taxon>
        <taxon>Panicum sect. Panicum</taxon>
    </lineage>
</organism>
<keyword evidence="5" id="KW-1185">Reference proteome</keyword>